<dbReference type="GO" id="GO:0005634">
    <property type="term" value="C:nucleus"/>
    <property type="evidence" value="ECO:0007669"/>
    <property type="project" value="TreeGrafter"/>
</dbReference>
<dbReference type="SMART" id="SM00490">
    <property type="entry name" value="HELICc"/>
    <property type="match status" value="1"/>
</dbReference>
<dbReference type="Pfam" id="PF00176">
    <property type="entry name" value="SNF2-rel_dom"/>
    <property type="match status" value="1"/>
</dbReference>
<feature type="compositionally biased region" description="Polar residues" evidence="10">
    <location>
        <begin position="96"/>
        <end position="107"/>
    </location>
</feature>
<organism evidence="15 17">
    <name type="scientific">Leishmania shawi</name>
    <dbReference type="NCBI Taxonomy" id="5680"/>
    <lineage>
        <taxon>Eukaryota</taxon>
        <taxon>Discoba</taxon>
        <taxon>Euglenozoa</taxon>
        <taxon>Kinetoplastea</taxon>
        <taxon>Metakinetoplastina</taxon>
        <taxon>Trypanosomatida</taxon>
        <taxon>Trypanosomatidae</taxon>
        <taxon>Leishmaniinae</taxon>
        <taxon>Leishmania</taxon>
        <taxon>Leishmania guyanensis species complex</taxon>
    </lineage>
</organism>
<keyword evidence="6" id="KW-0347">Helicase</keyword>
<evidence type="ECO:0000256" key="10">
    <source>
        <dbReference type="SAM" id="MobiDB-lite"/>
    </source>
</evidence>
<comment type="caution">
    <text evidence="15">The sequence shown here is derived from an EMBL/GenBank/DDBJ whole genome shotgun (WGS) entry which is preliminary data.</text>
</comment>
<feature type="region of interest" description="Disordered" evidence="10">
    <location>
        <begin position="353"/>
        <end position="388"/>
    </location>
</feature>
<evidence type="ECO:0000313" key="17">
    <source>
        <dbReference type="Proteomes" id="UP001500493"/>
    </source>
</evidence>
<keyword evidence="2" id="KW-0479">Metal-binding</keyword>
<feature type="compositionally biased region" description="Polar residues" evidence="10">
    <location>
        <begin position="164"/>
        <end position="174"/>
    </location>
</feature>
<protein>
    <recommendedName>
        <fullName evidence="1">RanBP-type and C3HC4-type zinc finger-containing protein 1</fullName>
    </recommendedName>
</protein>
<evidence type="ECO:0000256" key="5">
    <source>
        <dbReference type="ARBA" id="ARBA00022801"/>
    </source>
</evidence>
<evidence type="ECO:0000256" key="8">
    <source>
        <dbReference type="ARBA" id="ARBA00022840"/>
    </source>
</evidence>
<dbReference type="InterPro" id="IPR014001">
    <property type="entry name" value="Helicase_ATP-bd"/>
</dbReference>
<keyword evidence="7" id="KW-0862">Zinc</keyword>
<dbReference type="Gene3D" id="3.40.50.300">
    <property type="entry name" value="P-loop containing nucleotide triphosphate hydrolases"/>
    <property type="match status" value="1"/>
</dbReference>
<evidence type="ECO:0000256" key="4">
    <source>
        <dbReference type="ARBA" id="ARBA00022771"/>
    </source>
</evidence>
<feature type="compositionally biased region" description="Acidic residues" evidence="10">
    <location>
        <begin position="1276"/>
        <end position="1292"/>
    </location>
</feature>
<dbReference type="Proteomes" id="UP001500493">
    <property type="component" value="Unassembled WGS sequence"/>
</dbReference>
<feature type="compositionally biased region" description="Acidic residues" evidence="10">
    <location>
        <begin position="368"/>
        <end position="385"/>
    </location>
</feature>
<feature type="region of interest" description="Disordered" evidence="10">
    <location>
        <begin position="1"/>
        <end position="107"/>
    </location>
</feature>
<dbReference type="InterPro" id="IPR038718">
    <property type="entry name" value="SNF2-like_sf"/>
</dbReference>
<proteinExistence type="predicted"/>
<dbReference type="PANTHER" id="PTHR45626:SF22">
    <property type="entry name" value="DNA REPAIR PROTEIN RAD5"/>
    <property type="match status" value="1"/>
</dbReference>
<feature type="domain" description="Helicase C-terminal" evidence="13">
    <location>
        <begin position="1093"/>
        <end position="1243"/>
    </location>
</feature>
<dbReference type="EMBL" id="JBAMZJ010000030">
    <property type="protein sequence ID" value="KAL0522590.1"/>
    <property type="molecule type" value="Genomic_DNA"/>
</dbReference>
<dbReference type="PANTHER" id="PTHR45626">
    <property type="entry name" value="TRANSCRIPTION TERMINATION FACTOR 2-RELATED"/>
    <property type="match status" value="1"/>
</dbReference>
<keyword evidence="3" id="KW-0547">Nucleotide-binding</keyword>
<dbReference type="PROSITE" id="PS51192">
    <property type="entry name" value="HELICASE_ATP_BIND_1"/>
    <property type="match status" value="1"/>
</dbReference>
<evidence type="ECO:0000256" key="1">
    <source>
        <dbReference type="ARBA" id="ARBA00017887"/>
    </source>
</evidence>
<feature type="domain" description="RING-type" evidence="11">
    <location>
        <begin position="990"/>
        <end position="1028"/>
    </location>
</feature>
<sequence>MDDVDSFLASLDQFSSPSIDAGIQRQQEHRSGTAAAPSASPALTIAPCSSQHQRRRRPRDEDTGASSQFEAPQQSPFSSSSDNAGRHRSDLHLSAASPSLPTRTVVRSHSPHTWRCVRCGAESASQMPRCTLCNRCRHRVEEHQPLLTLPETSLSSVLPVSSPATQPGSSSQVFSPAAPTDERGLHLGRGYTIHGSGITHGGGAGHESLVVAGLGEVSCPRCTFLNSSSRSICEMCDGTLPSLPSHSPAALASFTTTAKDGGASLGKASPPAVMPKGTPFDFSAAATGPVPSTALADLGSGGQPLRERLSIYQTPHSPELALPAVVATAQRVILQEAGREGLSLSPGALKSQGALSSSLSSSSSSSGDGDDEDEESGNEWSDEQEAEVRGADDHLELVRFLEALQSVKFDTLPCAAVPATMRTRAELRPFQLQALYWLLSREQPQLYRAHVAATDTDALIMKKGEMGSFESGADSCGDKEAGVTYITSSRGGGGAAEWGVHFKTESLCMTSPASGALVTASCPSSAGVATRTPDSGSEGDVSMTIGGQEMTRTVRGGVFADYMGLGKTRTLIALCEATRVPRIDRVTGSLVESAATLIVCPTSLLTQWVREIHRCVERPATAPLRILLYYGARPRRLSLFQVAQSYDYVLTTYQTLCHKQPPASRFEPTYASGGASPTMSADISGVDDAVAGSSLPANVDDYDVDRQLQTEVDKLFMIRWARIILDEAHYIRNMRTHQSRACLKLSGVCRWVVTATPVQNSLNDLYPLLRFLAVPHFSSLAWWNNEIVRYYNLDPHHPRPVTALSILFGSILLRRTPDSIVNGKPILELPPKRMITHTVGLSREETRFYQSIHAKATAKLNELRDREAYAARTPLATFTTAFEMLVRCRQTCLHPYIVVAALRRCHRLSGSEARRGATASLDEIHRASATANRASSEVARRQREDEQTTRAIDEFIQAVVLRRLRGVKAREFVQSLVEEIKDRKLESRECIICLDTVNRPAILPCAHVFCEECITHALQATRRCPLCKRNSRPSELLLVPVEILGPTAQQLQTSAGGGDDRVSATEPAPEVPLNLDLTDMSNWGLQLSSKTQYLIDKIRSLPADDKVVVFSTFLTYLRCAQHWLQAAGVSCAVYTGSMTMKQKHSLLELFHDATQPASPRVLLATTSSCGVGLNLTCANHCFLMEPSWNPGTEEQALNRIHRIGQTKPVTITKLIADGTIEQNISQLCERKRALSGYCFSNGVAGAPAAGGGGGGAGRLRTADLLELFAPEMSSESSDDNSDDDASEEDDEE</sequence>
<dbReference type="Gene3D" id="2.30.30.380">
    <property type="entry name" value="Zn-finger domain of Sec23/24"/>
    <property type="match status" value="1"/>
</dbReference>
<dbReference type="CDD" id="cd18793">
    <property type="entry name" value="SF2_C_SNF"/>
    <property type="match status" value="1"/>
</dbReference>
<keyword evidence="4 9" id="KW-0863">Zinc-finger</keyword>
<dbReference type="InterPro" id="IPR049730">
    <property type="entry name" value="SNF2/RAD54-like_C"/>
</dbReference>
<dbReference type="GO" id="GO:0016787">
    <property type="term" value="F:hydrolase activity"/>
    <property type="evidence" value="ECO:0007669"/>
    <property type="project" value="UniProtKB-KW"/>
</dbReference>
<dbReference type="InterPro" id="IPR017907">
    <property type="entry name" value="Znf_RING_CS"/>
</dbReference>
<dbReference type="GO" id="GO:0006281">
    <property type="term" value="P:DNA repair"/>
    <property type="evidence" value="ECO:0007669"/>
    <property type="project" value="TreeGrafter"/>
</dbReference>
<evidence type="ECO:0000256" key="9">
    <source>
        <dbReference type="PROSITE-ProRule" id="PRU00175"/>
    </source>
</evidence>
<dbReference type="CDD" id="cd18008">
    <property type="entry name" value="DEXDc_SHPRH-like"/>
    <property type="match status" value="1"/>
</dbReference>
<dbReference type="Proteomes" id="UP001443563">
    <property type="component" value="Unassembled WGS sequence"/>
</dbReference>
<evidence type="ECO:0000256" key="7">
    <source>
        <dbReference type="ARBA" id="ARBA00022833"/>
    </source>
</evidence>
<dbReference type="InterPro" id="IPR001650">
    <property type="entry name" value="Helicase_C-like"/>
</dbReference>
<dbReference type="PROSITE" id="PS51194">
    <property type="entry name" value="HELICASE_CTER"/>
    <property type="match status" value="1"/>
</dbReference>
<keyword evidence="16" id="KW-1185">Reference proteome</keyword>
<feature type="region of interest" description="Disordered" evidence="10">
    <location>
        <begin position="157"/>
        <end position="179"/>
    </location>
</feature>
<evidence type="ECO:0000259" key="12">
    <source>
        <dbReference type="PROSITE" id="PS51192"/>
    </source>
</evidence>
<dbReference type="SUPFAM" id="SSF57850">
    <property type="entry name" value="RING/U-box"/>
    <property type="match status" value="1"/>
</dbReference>
<dbReference type="GO" id="GO:0004386">
    <property type="term" value="F:helicase activity"/>
    <property type="evidence" value="ECO:0007669"/>
    <property type="project" value="UniProtKB-KW"/>
</dbReference>
<gene>
    <name evidence="14" type="ORF">Q4I29_005329</name>
    <name evidence="15" type="ORF">Q4I32_005390</name>
</gene>
<dbReference type="Pfam" id="PF00271">
    <property type="entry name" value="Helicase_C"/>
    <property type="match status" value="1"/>
</dbReference>
<dbReference type="InterPro" id="IPR001876">
    <property type="entry name" value="Znf_RanBP2"/>
</dbReference>
<evidence type="ECO:0000256" key="3">
    <source>
        <dbReference type="ARBA" id="ARBA00022741"/>
    </source>
</evidence>
<dbReference type="EMBL" id="JBAMZM010000030">
    <property type="protein sequence ID" value="KAL0501085.1"/>
    <property type="molecule type" value="Genomic_DNA"/>
</dbReference>
<keyword evidence="5" id="KW-0378">Hydrolase</keyword>
<dbReference type="PROSITE" id="PS50089">
    <property type="entry name" value="ZF_RING_2"/>
    <property type="match status" value="1"/>
</dbReference>
<name>A0AAW3BN66_9TRYP</name>
<evidence type="ECO:0000313" key="14">
    <source>
        <dbReference type="EMBL" id="KAL0501085.1"/>
    </source>
</evidence>
<dbReference type="SMART" id="SM00487">
    <property type="entry name" value="DEXDc"/>
    <property type="match status" value="1"/>
</dbReference>
<dbReference type="InterPro" id="IPR001841">
    <property type="entry name" value="Znf_RING"/>
</dbReference>
<feature type="compositionally biased region" description="Low complexity" evidence="10">
    <location>
        <begin position="356"/>
        <end position="367"/>
    </location>
</feature>
<dbReference type="GO" id="GO:0008094">
    <property type="term" value="F:ATP-dependent activity, acting on DNA"/>
    <property type="evidence" value="ECO:0007669"/>
    <property type="project" value="TreeGrafter"/>
</dbReference>
<evidence type="ECO:0000313" key="15">
    <source>
        <dbReference type="EMBL" id="KAL0522590.1"/>
    </source>
</evidence>
<dbReference type="SUPFAM" id="SSF52540">
    <property type="entry name" value="P-loop containing nucleoside triphosphate hydrolases"/>
    <property type="match status" value="2"/>
</dbReference>
<evidence type="ECO:0000256" key="6">
    <source>
        <dbReference type="ARBA" id="ARBA00022806"/>
    </source>
</evidence>
<dbReference type="CDD" id="cd16561">
    <property type="entry name" value="RING-HC_RNF213"/>
    <property type="match status" value="1"/>
</dbReference>
<keyword evidence="8" id="KW-0067">ATP-binding</keyword>
<dbReference type="Gene3D" id="3.40.50.10810">
    <property type="entry name" value="Tandem AAA-ATPase domain"/>
    <property type="match status" value="2"/>
</dbReference>
<dbReference type="GO" id="GO:0008270">
    <property type="term" value="F:zinc ion binding"/>
    <property type="evidence" value="ECO:0007669"/>
    <property type="project" value="UniProtKB-KW"/>
</dbReference>
<feature type="compositionally biased region" description="Polar residues" evidence="10">
    <location>
        <begin position="64"/>
        <end position="83"/>
    </location>
</feature>
<feature type="domain" description="Helicase ATP-binding" evidence="12">
    <location>
        <begin position="548"/>
        <end position="775"/>
    </location>
</feature>
<evidence type="ECO:0000313" key="16">
    <source>
        <dbReference type="Proteomes" id="UP001443563"/>
    </source>
</evidence>
<evidence type="ECO:0000256" key="2">
    <source>
        <dbReference type="ARBA" id="ARBA00022723"/>
    </source>
</evidence>
<reference evidence="15 16" key="1">
    <citation type="submission" date="2024-02" db="EMBL/GenBank/DDBJ databases">
        <title>FIRST GENOME SEQUENCES OF Leishmania (Viannia) shawi, Leishmania (Viannia) lindenbergi AND Leishmania (Viannia) utingensis.</title>
        <authorList>
            <person name="Resadore F."/>
            <person name="Custodio M.G.F."/>
            <person name="Boite M.C."/>
            <person name="Cupolillo E."/>
            <person name="Ferreira G.E.M."/>
        </authorList>
    </citation>
    <scope>NUCLEOTIDE SEQUENCE</scope>
    <source>
        <strain evidence="14 16">MCEB/BR/1984/M8408</strain>
        <strain evidence="15">MHOM/BR/2013/18 LTA MLF</strain>
    </source>
</reference>
<dbReference type="Pfam" id="PF13923">
    <property type="entry name" value="zf-C3HC4_2"/>
    <property type="match status" value="1"/>
</dbReference>
<accession>A0AAW3BN66</accession>
<dbReference type="PROSITE" id="PS00518">
    <property type="entry name" value="ZF_RING_1"/>
    <property type="match status" value="1"/>
</dbReference>
<feature type="region of interest" description="Disordered" evidence="10">
    <location>
        <begin position="1268"/>
        <end position="1292"/>
    </location>
</feature>
<dbReference type="InterPro" id="IPR013083">
    <property type="entry name" value="Znf_RING/FYVE/PHD"/>
</dbReference>
<dbReference type="Gene3D" id="3.30.40.10">
    <property type="entry name" value="Zinc/RING finger domain, C3HC4 (zinc finger)"/>
    <property type="match status" value="1"/>
</dbReference>
<dbReference type="SMART" id="SM00547">
    <property type="entry name" value="ZnF_RBZ"/>
    <property type="match status" value="2"/>
</dbReference>
<dbReference type="InterPro" id="IPR050628">
    <property type="entry name" value="SNF2_RAD54_helicase_TF"/>
</dbReference>
<evidence type="ECO:0000259" key="11">
    <source>
        <dbReference type="PROSITE" id="PS50089"/>
    </source>
</evidence>
<dbReference type="GO" id="GO:0005524">
    <property type="term" value="F:ATP binding"/>
    <property type="evidence" value="ECO:0007669"/>
    <property type="project" value="UniProtKB-KW"/>
</dbReference>
<dbReference type="InterPro" id="IPR000330">
    <property type="entry name" value="SNF2_N"/>
</dbReference>
<dbReference type="InterPro" id="IPR027417">
    <property type="entry name" value="P-loop_NTPase"/>
</dbReference>
<evidence type="ECO:0000259" key="13">
    <source>
        <dbReference type="PROSITE" id="PS51194"/>
    </source>
</evidence>
<dbReference type="SMART" id="SM00184">
    <property type="entry name" value="RING"/>
    <property type="match status" value="1"/>
</dbReference>